<comment type="caution">
    <text evidence="2">The sequence shown here is derived from an EMBL/GenBank/DDBJ whole genome shotgun (WGS) entry which is preliminary data.</text>
</comment>
<name>A0ABS1KS06_9BACT</name>
<feature type="coiled-coil region" evidence="1">
    <location>
        <begin position="142"/>
        <end position="183"/>
    </location>
</feature>
<evidence type="ECO:0000256" key="1">
    <source>
        <dbReference type="SAM" id="Coils"/>
    </source>
</evidence>
<accession>A0ABS1KS06</accession>
<reference evidence="2 3" key="1">
    <citation type="submission" date="2021-01" db="EMBL/GenBank/DDBJ databases">
        <title>Chryseolinea sp. Jin1 Genome sequencing and assembly.</title>
        <authorList>
            <person name="Kim I."/>
        </authorList>
    </citation>
    <scope>NUCLEOTIDE SEQUENCE [LARGE SCALE GENOMIC DNA]</scope>
    <source>
        <strain evidence="2 3">Jin1</strain>
    </source>
</reference>
<keyword evidence="3" id="KW-1185">Reference proteome</keyword>
<dbReference type="RefSeq" id="WP_202009653.1">
    <property type="nucleotide sequence ID" value="NZ_JAERRB010000003.1"/>
</dbReference>
<keyword evidence="1" id="KW-0175">Coiled coil</keyword>
<sequence>MANLFKKAMGLFVEFDEDPQRHVSPAANAPMDPRPPARAVLNDEELDKFEKHFEKLFDQQNLPGPDYYEFMKMMETLEVHIKDENARISATYAALAIQGLTKEKLVETANVYRQLIDQDQAQFEKSAQDKLDRDIGQKVMEVKQQEETIARHAEAIQKLTKEITEAQQAMAKLKGTIAVEEEKLSKNKQGYRVACEAMTRKIVDDITKIQTNL</sequence>
<dbReference type="EMBL" id="JAERRB010000003">
    <property type="protein sequence ID" value="MBL0741973.1"/>
    <property type="molecule type" value="Genomic_DNA"/>
</dbReference>
<organism evidence="2 3">
    <name type="scientific">Chryseolinea lacunae</name>
    <dbReference type="NCBI Taxonomy" id="2801331"/>
    <lineage>
        <taxon>Bacteria</taxon>
        <taxon>Pseudomonadati</taxon>
        <taxon>Bacteroidota</taxon>
        <taxon>Cytophagia</taxon>
        <taxon>Cytophagales</taxon>
        <taxon>Fulvivirgaceae</taxon>
        <taxon>Chryseolinea</taxon>
    </lineage>
</organism>
<dbReference type="Proteomes" id="UP000613030">
    <property type="component" value="Unassembled WGS sequence"/>
</dbReference>
<gene>
    <name evidence="2" type="ORF">JI741_12135</name>
</gene>
<evidence type="ECO:0000313" key="2">
    <source>
        <dbReference type="EMBL" id="MBL0741973.1"/>
    </source>
</evidence>
<evidence type="ECO:0000313" key="3">
    <source>
        <dbReference type="Proteomes" id="UP000613030"/>
    </source>
</evidence>
<proteinExistence type="predicted"/>
<protein>
    <submittedName>
        <fullName evidence="2">DUF4047 domain-containing protein</fullName>
    </submittedName>
</protein>